<dbReference type="Pfam" id="PF07009">
    <property type="entry name" value="NusG_II"/>
    <property type="match status" value="1"/>
</dbReference>
<dbReference type="InterPro" id="IPR038690">
    <property type="entry name" value="NusG_2_sf"/>
</dbReference>
<dbReference type="Proteomes" id="UP000031184">
    <property type="component" value="Unassembled WGS sequence"/>
</dbReference>
<proteinExistence type="predicted"/>
<dbReference type="Gene3D" id="2.60.320.10">
    <property type="entry name" value="N-utilization substance G protein NusG, insert domain"/>
    <property type="match status" value="1"/>
</dbReference>
<dbReference type="OrthoDB" id="90362at2"/>
<organism evidence="1 2">
    <name type="scientific">Fusobacterium necrophorum subsp. funduliforme B35</name>
    <dbReference type="NCBI Taxonomy" id="1226633"/>
    <lineage>
        <taxon>Bacteria</taxon>
        <taxon>Fusobacteriati</taxon>
        <taxon>Fusobacteriota</taxon>
        <taxon>Fusobacteriia</taxon>
        <taxon>Fusobacteriales</taxon>
        <taxon>Fusobacteriaceae</taxon>
        <taxon>Fusobacterium</taxon>
    </lineage>
</organism>
<sequence length="133" mass="15083">MRSRAEYFKRGDGIVYAALCFLFFQLGMRILEFPELKAEKAEIYVDGKLEYVYPLQEEQKLFFVDTSIGGVNVEIRDKKIRVTSSNSPLKLCVKQGWIGSVGESIIGVPDRLLIQIVGEVAEEDEDYVDGVVR</sequence>
<evidence type="ECO:0000313" key="1">
    <source>
        <dbReference type="EMBL" id="KID48561.1"/>
    </source>
</evidence>
<dbReference type="EMBL" id="AUZI01000023">
    <property type="protein sequence ID" value="KID48561.1"/>
    <property type="molecule type" value="Genomic_DNA"/>
</dbReference>
<reference evidence="1 2" key="1">
    <citation type="submission" date="2013-08" db="EMBL/GenBank/DDBJ databases">
        <title>An opportunistic ruminal bacterium that causes liver abscesses in cattle.</title>
        <authorList>
            <person name="Benahmed F.H."/>
            <person name="Rasmussen M."/>
            <person name="Harbottle H."/>
            <person name="Soppet D."/>
            <person name="Nagaraja T.G."/>
            <person name="Davidson M."/>
        </authorList>
    </citation>
    <scope>NUCLEOTIDE SEQUENCE [LARGE SCALE GENOMIC DNA]</scope>
    <source>
        <strain evidence="1 2">B35</strain>
    </source>
</reference>
<name>A0A017H749_9FUSO</name>
<dbReference type="PATRIC" id="fig|1226633.4.peg.1987"/>
<comment type="caution">
    <text evidence="1">The sequence shown here is derived from an EMBL/GenBank/DDBJ whole genome shotgun (WGS) entry which is preliminary data.</text>
</comment>
<dbReference type="AlphaFoldDB" id="A0A017H749"/>
<evidence type="ECO:0000313" key="2">
    <source>
        <dbReference type="Proteomes" id="UP000031184"/>
    </source>
</evidence>
<dbReference type="RefSeq" id="WP_035918872.1">
    <property type="nucleotide sequence ID" value="NZ_AOJP01000002.1"/>
</dbReference>
<gene>
    <name evidence="1" type="ORF">C095_09810</name>
</gene>
<protein>
    <submittedName>
        <fullName evidence="1">Uncharacterized protein</fullName>
    </submittedName>
</protein>
<accession>A0A017H749</accession>